<dbReference type="EMBL" id="JAPNKA010000001">
    <property type="protein sequence ID" value="MCY1073881.1"/>
    <property type="molecule type" value="Genomic_DNA"/>
</dbReference>
<evidence type="ECO:0000313" key="1">
    <source>
        <dbReference type="EMBL" id="MCY1073881.1"/>
    </source>
</evidence>
<organism evidence="1 2">
    <name type="scientific">Archangium lansingense</name>
    <dbReference type="NCBI Taxonomy" id="2995310"/>
    <lineage>
        <taxon>Bacteria</taxon>
        <taxon>Pseudomonadati</taxon>
        <taxon>Myxococcota</taxon>
        <taxon>Myxococcia</taxon>
        <taxon>Myxococcales</taxon>
        <taxon>Cystobacterineae</taxon>
        <taxon>Archangiaceae</taxon>
        <taxon>Archangium</taxon>
    </lineage>
</organism>
<gene>
    <name evidence="1" type="ORF">OV287_05235</name>
</gene>
<name>A0ABT3ZXS1_9BACT</name>
<dbReference type="InterPro" id="IPR011751">
    <property type="entry name" value="Mxa_paralog_2265"/>
</dbReference>
<evidence type="ECO:0000313" key="2">
    <source>
        <dbReference type="Proteomes" id="UP001207654"/>
    </source>
</evidence>
<sequence>MPERLVYEHTFEGLFVRGLAGRISPAVKERLRRAGLDLERKLLPAYPFETWVRCVAIVAESLYPGEPEEVSYRLLGERMVDGYRDTFTGRMMFRVLQLLSPRRLAARTEQNFRSGNNYTEVRQTDEGLSEVELWVNEPGPTRYIVQGAMLATLRASRPGDEGVGVDVLDFTAEGVSLRVSWTGEP</sequence>
<protein>
    <submittedName>
        <fullName evidence="1">DUF2378 family protein</fullName>
    </submittedName>
</protein>
<comment type="caution">
    <text evidence="1">The sequence shown here is derived from an EMBL/GenBank/DDBJ whole genome shotgun (WGS) entry which is preliminary data.</text>
</comment>
<dbReference type="RefSeq" id="WP_267532870.1">
    <property type="nucleotide sequence ID" value="NZ_JAPNKA010000001.1"/>
</dbReference>
<dbReference type="Pfam" id="PF09536">
    <property type="entry name" value="DUF2378"/>
    <property type="match status" value="1"/>
</dbReference>
<reference evidence="1 2" key="1">
    <citation type="submission" date="2022-11" db="EMBL/GenBank/DDBJ databases">
        <title>Minimal conservation of predation-associated metabolite biosynthetic gene clusters underscores biosynthetic potential of Myxococcota including descriptions for ten novel species: Archangium lansinium sp. nov., Myxococcus landrumus sp. nov., Nannocystis bai.</title>
        <authorList>
            <person name="Ahearne A."/>
            <person name="Stevens C."/>
            <person name="Phillips K."/>
        </authorList>
    </citation>
    <scope>NUCLEOTIDE SEQUENCE [LARGE SCALE GENOMIC DNA]</scope>
    <source>
        <strain evidence="1 2">MIWBW</strain>
    </source>
</reference>
<proteinExistence type="predicted"/>
<dbReference type="Proteomes" id="UP001207654">
    <property type="component" value="Unassembled WGS sequence"/>
</dbReference>
<keyword evidence="2" id="KW-1185">Reference proteome</keyword>
<accession>A0ABT3ZXS1</accession>
<dbReference type="NCBIfam" id="TIGR02265">
    <property type="entry name" value="Mxa_TIGR02265"/>
    <property type="match status" value="1"/>
</dbReference>